<organism evidence="2 3">
    <name type="scientific">Chthoniobacter flavus Ellin428</name>
    <dbReference type="NCBI Taxonomy" id="497964"/>
    <lineage>
        <taxon>Bacteria</taxon>
        <taxon>Pseudomonadati</taxon>
        <taxon>Verrucomicrobiota</taxon>
        <taxon>Spartobacteria</taxon>
        <taxon>Chthoniobacterales</taxon>
        <taxon>Chthoniobacteraceae</taxon>
        <taxon>Chthoniobacter</taxon>
    </lineage>
</organism>
<dbReference type="EMBL" id="ABVL01000002">
    <property type="protein sequence ID" value="EDY21539.1"/>
    <property type="molecule type" value="Genomic_DNA"/>
</dbReference>
<comment type="caution">
    <text evidence="2">The sequence shown here is derived from an EMBL/GenBank/DDBJ whole genome shotgun (WGS) entry which is preliminary data.</text>
</comment>
<evidence type="ECO:0000256" key="1">
    <source>
        <dbReference type="SAM" id="SignalP"/>
    </source>
</evidence>
<dbReference type="eggNOG" id="COG4249">
    <property type="taxonomic scope" value="Bacteria"/>
</dbReference>
<proteinExistence type="predicted"/>
<evidence type="ECO:0000313" key="3">
    <source>
        <dbReference type="Proteomes" id="UP000005824"/>
    </source>
</evidence>
<evidence type="ECO:0000313" key="2">
    <source>
        <dbReference type="EMBL" id="EDY21539.1"/>
    </source>
</evidence>
<dbReference type="RefSeq" id="WP_006978111.1">
    <property type="nucleotide sequence ID" value="NZ_ABVL01000002.1"/>
</dbReference>
<dbReference type="InParanoid" id="B4CVU7"/>
<feature type="signal peptide" evidence="1">
    <location>
        <begin position="1"/>
        <end position="19"/>
    </location>
</feature>
<feature type="chain" id="PRO_5002802765" description="Peptidase C14 caspase catalytic subunit p20" evidence="1">
    <location>
        <begin position="20"/>
        <end position="326"/>
    </location>
</feature>
<dbReference type="Proteomes" id="UP000005824">
    <property type="component" value="Unassembled WGS sequence"/>
</dbReference>
<reference evidence="2 3" key="1">
    <citation type="journal article" date="2011" name="J. Bacteriol.">
        <title>Genome sequence of Chthoniobacter flavus Ellin428, an aerobic heterotrophic soil bacterium.</title>
        <authorList>
            <person name="Kant R."/>
            <person name="van Passel M.W."/>
            <person name="Palva A."/>
            <person name="Lucas S."/>
            <person name="Lapidus A."/>
            <person name="Glavina Del Rio T."/>
            <person name="Dalin E."/>
            <person name="Tice H."/>
            <person name="Bruce D."/>
            <person name="Goodwin L."/>
            <person name="Pitluck S."/>
            <person name="Larimer F.W."/>
            <person name="Land M.L."/>
            <person name="Hauser L."/>
            <person name="Sangwan P."/>
            <person name="de Vos W.M."/>
            <person name="Janssen P.H."/>
            <person name="Smidt H."/>
        </authorList>
    </citation>
    <scope>NUCLEOTIDE SEQUENCE [LARGE SCALE GENOMIC DNA]</scope>
    <source>
        <strain evidence="2 3">Ellin428</strain>
    </source>
</reference>
<accession>B4CVU7</accession>
<keyword evidence="1" id="KW-0732">Signal</keyword>
<evidence type="ECO:0008006" key="4">
    <source>
        <dbReference type="Google" id="ProtNLM"/>
    </source>
</evidence>
<dbReference type="AlphaFoldDB" id="B4CVU7"/>
<dbReference type="STRING" id="497964.CfE428DRAFT_0784"/>
<sequence length="326" mass="34817" precursor="true">MRKLLWPLAVLAFAAPWLIADESTPSASLVIVVGTGGELPYTDAFSQWAANWRKAGKAAGAHVSAIDKNQTDSLVQLEKALESEAKDGPAELWLVLLGHGTFDGHEAKFNLTGNDLSASGLATLLKPFHRPVIVVCGFSASGAFLKPLSAPGRVVITATKSGSENNFARFGGYLSQTIADPSADLDKDGQTSLLEAWLAAAQRTAAYYKDEGRLATEHSLLDDNGDGLGTPPDWFKGVRAVKKALGHQAPDGLRAHQIHLVPNAAERALSPALRAERDAIEKELAQLRDGKNSMPEDAYFTQLEALLLKLAHLYQNPATPSPTAPQ</sequence>
<keyword evidence="3" id="KW-1185">Reference proteome</keyword>
<name>B4CVU7_9BACT</name>
<gene>
    <name evidence="2" type="ORF">CfE428DRAFT_0784</name>
</gene>
<protein>
    <recommendedName>
        <fullName evidence="4">Peptidase C14 caspase catalytic subunit p20</fullName>
    </recommendedName>
</protein>